<organism evidence="3 4">
    <name type="scientific">Acanthoscelides obtectus</name>
    <name type="common">Bean weevil</name>
    <name type="synonym">Bruchus obtectus</name>
    <dbReference type="NCBI Taxonomy" id="200917"/>
    <lineage>
        <taxon>Eukaryota</taxon>
        <taxon>Metazoa</taxon>
        <taxon>Ecdysozoa</taxon>
        <taxon>Arthropoda</taxon>
        <taxon>Hexapoda</taxon>
        <taxon>Insecta</taxon>
        <taxon>Pterygota</taxon>
        <taxon>Neoptera</taxon>
        <taxon>Endopterygota</taxon>
        <taxon>Coleoptera</taxon>
        <taxon>Polyphaga</taxon>
        <taxon>Cucujiformia</taxon>
        <taxon>Chrysomeloidea</taxon>
        <taxon>Chrysomelidae</taxon>
        <taxon>Bruchinae</taxon>
        <taxon>Bruchini</taxon>
        <taxon>Acanthoscelides</taxon>
    </lineage>
</organism>
<dbReference type="Proteomes" id="UP001152888">
    <property type="component" value="Unassembled WGS sequence"/>
</dbReference>
<dbReference type="PANTHER" id="PTHR19303">
    <property type="entry name" value="TRANSPOSON"/>
    <property type="match status" value="1"/>
</dbReference>
<feature type="compositionally biased region" description="Polar residues" evidence="1">
    <location>
        <begin position="928"/>
        <end position="938"/>
    </location>
</feature>
<proteinExistence type="predicted"/>
<dbReference type="Pfam" id="PF03184">
    <property type="entry name" value="DDE_1"/>
    <property type="match status" value="1"/>
</dbReference>
<accession>A0A9P0Q6E3</accession>
<evidence type="ECO:0000313" key="3">
    <source>
        <dbReference type="EMBL" id="CAH2011877.1"/>
    </source>
</evidence>
<protein>
    <recommendedName>
        <fullName evidence="2">DDE-1 domain-containing protein</fullName>
    </recommendedName>
</protein>
<keyword evidence="4" id="KW-1185">Reference proteome</keyword>
<gene>
    <name evidence="3" type="ORF">ACAOBT_LOCUS32466</name>
</gene>
<comment type="caution">
    <text evidence="3">The sequence shown here is derived from an EMBL/GenBank/DDBJ whole genome shotgun (WGS) entry which is preliminary data.</text>
</comment>
<reference evidence="3" key="1">
    <citation type="submission" date="2022-03" db="EMBL/GenBank/DDBJ databases">
        <authorList>
            <person name="Sayadi A."/>
        </authorList>
    </citation>
    <scope>NUCLEOTIDE SEQUENCE</scope>
</reference>
<feature type="region of interest" description="Disordered" evidence="1">
    <location>
        <begin position="546"/>
        <end position="577"/>
    </location>
</feature>
<dbReference type="GO" id="GO:0005634">
    <property type="term" value="C:nucleus"/>
    <property type="evidence" value="ECO:0007669"/>
    <property type="project" value="TreeGrafter"/>
</dbReference>
<dbReference type="OrthoDB" id="6768588at2759"/>
<dbReference type="InterPro" id="IPR036397">
    <property type="entry name" value="RNaseH_sf"/>
</dbReference>
<feature type="compositionally biased region" description="Low complexity" evidence="1">
    <location>
        <begin position="829"/>
        <end position="844"/>
    </location>
</feature>
<dbReference type="Gene3D" id="3.30.420.10">
    <property type="entry name" value="Ribonuclease H-like superfamily/Ribonuclease H"/>
    <property type="match status" value="1"/>
</dbReference>
<evidence type="ECO:0000313" key="4">
    <source>
        <dbReference type="Proteomes" id="UP001152888"/>
    </source>
</evidence>
<dbReference type="PANTHER" id="PTHR19303:SF74">
    <property type="entry name" value="POGO TRANSPOSABLE ELEMENT WITH KRAB DOMAIN"/>
    <property type="match status" value="1"/>
</dbReference>
<feature type="region of interest" description="Disordered" evidence="1">
    <location>
        <begin position="728"/>
        <end position="777"/>
    </location>
</feature>
<feature type="region of interest" description="Disordered" evidence="1">
    <location>
        <begin position="815"/>
        <end position="858"/>
    </location>
</feature>
<name>A0A9P0Q6E3_ACAOB</name>
<dbReference type="Gene3D" id="1.10.10.60">
    <property type="entry name" value="Homeodomain-like"/>
    <property type="match status" value="1"/>
</dbReference>
<feature type="compositionally biased region" description="Basic and acidic residues" evidence="1">
    <location>
        <begin position="546"/>
        <end position="573"/>
    </location>
</feature>
<dbReference type="AlphaFoldDB" id="A0A9P0Q6E3"/>
<feature type="compositionally biased region" description="Basic residues" evidence="1">
    <location>
        <begin position="846"/>
        <end position="858"/>
    </location>
</feature>
<evidence type="ECO:0000259" key="2">
    <source>
        <dbReference type="Pfam" id="PF03184"/>
    </source>
</evidence>
<feature type="domain" description="DDE-1" evidence="2">
    <location>
        <begin position="159"/>
        <end position="326"/>
    </location>
</feature>
<dbReference type="GO" id="GO:0003677">
    <property type="term" value="F:DNA binding"/>
    <property type="evidence" value="ECO:0007669"/>
    <property type="project" value="TreeGrafter"/>
</dbReference>
<sequence>MPKVKYYDKSNIDRAVQDVINKVESYRSAELKYGVPKSTIEFKIKHPDHKNTCGPSPVLNEEEEMILAFLKRHPEIVERSSESVSAASACVSEKDIRLWFSELETYIKGNDLEDVISDPTRVYNADETGFEVSPSTGKVFAKRGAKNVYTIDRGAAKENITVIFAFSANGEIGVPMIIYPYVRFPEKIAKSVNPEWGIGRSPKGWMTSETFYEYIVNVFHPHLVKHNIKFPVILFLVGQKFHLNYSLSLLCKRLQIEIFALYPNSTRILQPCDVAAFRPLKQAWRRTVREWEEEHQSELLNKVNFAPVVEKAFKSSIKPERLVNGFKACGLFPFNPNVIDYTKCLGAKSTNHTIIQDVPLLQNQTMDYKTFVQIVGQERINKFDILSQQVPEICNDDFMSLFKLWQYFHRTSDQNKVHSDLISETHSEANGSSSDMQEGLPIVNQDTIEKNTHHQLPPVGRNEATVDVLVHAPRSLRDLQNLDTATASSMTPRMSNSVRPINSELFGQYFTIPESPRRKGKRNVERIPFAITSKKCQEFFEKKQQIKEREEKEKEERKRKREEKANLKKDTKAKSQIRRKREGHKCFICKNNIGSIDMQFETCKNFFHQSCIPKAHKQFITNQEDPDEIFLCHMCYKEDNTDSSISDSDGSQSEKHVTIASLNKTLKEKELASISNSSLQRVLPTIGFKYKKDGTKWLTDLYLERMKLDDPDFERKVMRMLESLDSDVELSEIEEDDQYSESEHDTDSAICADEDGPASEGSVRSSESEGNDENELNMDVRYFYGKNRFKWSVNPPNRNVRTPAHNIIKVGDAVSEQTEMEAHSEHNMASTSRPSSALSSRSTPHLPKRSKKFKAHHQNINKADRILDIVGTGLNKPADEFDLMGKSIAIKLRRLPREIRLYSEKLINDILFQAELGKVNEHTRKTSEPTPINNSNTLFPPLPNCDPI</sequence>
<dbReference type="InterPro" id="IPR004875">
    <property type="entry name" value="DDE_SF_endonuclease_dom"/>
</dbReference>
<evidence type="ECO:0000256" key="1">
    <source>
        <dbReference type="SAM" id="MobiDB-lite"/>
    </source>
</evidence>
<feature type="compositionally biased region" description="Acidic residues" evidence="1">
    <location>
        <begin position="728"/>
        <end position="740"/>
    </location>
</feature>
<dbReference type="InterPro" id="IPR050863">
    <property type="entry name" value="CenT-Element_Derived"/>
</dbReference>
<dbReference type="CDD" id="cd15489">
    <property type="entry name" value="PHD_SF"/>
    <property type="match status" value="1"/>
</dbReference>
<feature type="region of interest" description="Disordered" evidence="1">
    <location>
        <begin position="922"/>
        <end position="948"/>
    </location>
</feature>
<dbReference type="EMBL" id="CAKOFQ010008123">
    <property type="protein sequence ID" value="CAH2011877.1"/>
    <property type="molecule type" value="Genomic_DNA"/>
</dbReference>